<dbReference type="GO" id="GO:0008168">
    <property type="term" value="F:methyltransferase activity"/>
    <property type="evidence" value="ECO:0007669"/>
    <property type="project" value="UniProtKB-KW"/>
</dbReference>
<evidence type="ECO:0000256" key="1">
    <source>
        <dbReference type="ARBA" id="ARBA00022603"/>
    </source>
</evidence>
<dbReference type="GO" id="GO:0032259">
    <property type="term" value="P:methylation"/>
    <property type="evidence" value="ECO:0007669"/>
    <property type="project" value="UniProtKB-KW"/>
</dbReference>
<dbReference type="AlphaFoldDB" id="A0A9D6QKQ4"/>
<evidence type="ECO:0000313" key="5">
    <source>
        <dbReference type="Proteomes" id="UP000807850"/>
    </source>
</evidence>
<evidence type="ECO:0000256" key="3">
    <source>
        <dbReference type="ARBA" id="ARBA00022691"/>
    </source>
</evidence>
<dbReference type="CDD" id="cd02440">
    <property type="entry name" value="AdoMet_MTases"/>
    <property type="match status" value="1"/>
</dbReference>
<dbReference type="Proteomes" id="UP000807850">
    <property type="component" value="Unassembled WGS sequence"/>
</dbReference>
<sequence length="284" mass="30792">MSAATTPWARRPEKAPDEPPLFLHELIAAAPAGARVVDAGCGPGSWNYADRPALAITGFDIKFPPGPPPRAAHVGVVRADLARTPLEDGAFDLTICHYVLEHVTELRACRDELARITRPGGTLYVAVPRAAAFDDRLYRFAGYFAKVALMKFGKRIEHQQRFDLAMLKALFAERGLTLEALARVPAGFSWMNDPRTKPLQGPFTDAVAWLHRVSGIDLAADANFVMTFRKATAGAAAGMAAGAAPPRIRRVTHVCRECGEHSVLAPPTPSPARWICPWCGKPNP</sequence>
<organism evidence="4 5">
    <name type="scientific">Eiseniibacteriota bacterium</name>
    <dbReference type="NCBI Taxonomy" id="2212470"/>
    <lineage>
        <taxon>Bacteria</taxon>
        <taxon>Candidatus Eiseniibacteriota</taxon>
    </lineage>
</organism>
<gene>
    <name evidence="4" type="ORF">HY076_09605</name>
</gene>
<reference evidence="4" key="1">
    <citation type="submission" date="2020-07" db="EMBL/GenBank/DDBJ databases">
        <title>Huge and variable diversity of episymbiotic CPR bacteria and DPANN archaea in groundwater ecosystems.</title>
        <authorList>
            <person name="He C.Y."/>
            <person name="Keren R."/>
            <person name="Whittaker M."/>
            <person name="Farag I.F."/>
            <person name="Doudna J."/>
            <person name="Cate J.H.D."/>
            <person name="Banfield J.F."/>
        </authorList>
    </citation>
    <scope>NUCLEOTIDE SEQUENCE</scope>
    <source>
        <strain evidence="4">NC_groundwater_928_Pr1_S-0.2um_72_17</strain>
    </source>
</reference>
<accession>A0A9D6QKQ4</accession>
<dbReference type="EMBL" id="JACQAY010000320">
    <property type="protein sequence ID" value="MBI3540515.1"/>
    <property type="molecule type" value="Genomic_DNA"/>
</dbReference>
<keyword evidence="2" id="KW-0808">Transferase</keyword>
<feature type="non-terminal residue" evidence="4">
    <location>
        <position position="284"/>
    </location>
</feature>
<proteinExistence type="predicted"/>
<dbReference type="Pfam" id="PF13489">
    <property type="entry name" value="Methyltransf_23"/>
    <property type="match status" value="1"/>
</dbReference>
<dbReference type="SUPFAM" id="SSF53335">
    <property type="entry name" value="S-adenosyl-L-methionine-dependent methyltransferases"/>
    <property type="match status" value="1"/>
</dbReference>
<name>A0A9D6QKQ4_UNCEI</name>
<evidence type="ECO:0000313" key="4">
    <source>
        <dbReference type="EMBL" id="MBI3540515.1"/>
    </source>
</evidence>
<protein>
    <submittedName>
        <fullName evidence="4">Methyltransferase domain-containing protein</fullName>
    </submittedName>
</protein>
<comment type="caution">
    <text evidence="4">The sequence shown here is derived from an EMBL/GenBank/DDBJ whole genome shotgun (WGS) entry which is preliminary data.</text>
</comment>
<dbReference type="PANTHER" id="PTHR43464">
    <property type="entry name" value="METHYLTRANSFERASE"/>
    <property type="match status" value="1"/>
</dbReference>
<dbReference type="InterPro" id="IPR029063">
    <property type="entry name" value="SAM-dependent_MTases_sf"/>
</dbReference>
<keyword evidence="3" id="KW-0949">S-adenosyl-L-methionine</keyword>
<evidence type="ECO:0000256" key="2">
    <source>
        <dbReference type="ARBA" id="ARBA00022679"/>
    </source>
</evidence>
<keyword evidence="1 4" id="KW-0489">Methyltransferase</keyword>
<dbReference type="PANTHER" id="PTHR43464:SF19">
    <property type="entry name" value="UBIQUINONE BIOSYNTHESIS O-METHYLTRANSFERASE, MITOCHONDRIAL"/>
    <property type="match status" value="1"/>
</dbReference>
<dbReference type="Gene3D" id="3.40.50.150">
    <property type="entry name" value="Vaccinia Virus protein VP39"/>
    <property type="match status" value="1"/>
</dbReference>